<dbReference type="EMBL" id="BAAANL010000003">
    <property type="protein sequence ID" value="GAA1860586.1"/>
    <property type="molecule type" value="Genomic_DNA"/>
</dbReference>
<dbReference type="RefSeq" id="WP_344101711.1">
    <property type="nucleotide sequence ID" value="NZ_BAAANL010000003.1"/>
</dbReference>
<keyword evidence="2" id="KW-1185">Reference proteome</keyword>
<reference evidence="1 2" key="1">
    <citation type="journal article" date="2019" name="Int. J. Syst. Evol. Microbiol.">
        <title>The Global Catalogue of Microorganisms (GCM) 10K type strain sequencing project: providing services to taxonomists for standard genome sequencing and annotation.</title>
        <authorList>
            <consortium name="The Broad Institute Genomics Platform"/>
            <consortium name="The Broad Institute Genome Sequencing Center for Infectious Disease"/>
            <person name="Wu L."/>
            <person name="Ma J."/>
        </authorList>
    </citation>
    <scope>NUCLEOTIDE SEQUENCE [LARGE SCALE GENOMIC DNA]</scope>
    <source>
        <strain evidence="1 2">JCM 14326</strain>
    </source>
</reference>
<protein>
    <submittedName>
        <fullName evidence="1">Uncharacterized protein</fullName>
    </submittedName>
</protein>
<comment type="caution">
    <text evidence="1">The sequence shown here is derived from an EMBL/GenBank/DDBJ whole genome shotgun (WGS) entry which is preliminary data.</text>
</comment>
<accession>A0ABN2NAL0</accession>
<evidence type="ECO:0000313" key="1">
    <source>
        <dbReference type="EMBL" id="GAA1860586.1"/>
    </source>
</evidence>
<name>A0ABN2NAL0_9MICO</name>
<sequence length="157" mass="16381">MSITTTETAMAGAAGAPLSLVELLVDVAAVVGRIGEGKVAAVDMGRGVVVLTLVGGVDAFKVGDALGLDFKTVRIGRADGERAAFGRSDQTGAIPILEVRGGMYHGDLAAYGYDERSPLWYASEMERRDRAHGIAHTGRPGEQHLGCTGLVPGWETD</sequence>
<proteinExistence type="predicted"/>
<organism evidence="1 2">
    <name type="scientific">Myceligenerans crystallogenes</name>
    <dbReference type="NCBI Taxonomy" id="316335"/>
    <lineage>
        <taxon>Bacteria</taxon>
        <taxon>Bacillati</taxon>
        <taxon>Actinomycetota</taxon>
        <taxon>Actinomycetes</taxon>
        <taxon>Micrococcales</taxon>
        <taxon>Promicromonosporaceae</taxon>
        <taxon>Myceligenerans</taxon>
    </lineage>
</organism>
<dbReference type="Proteomes" id="UP001501094">
    <property type="component" value="Unassembled WGS sequence"/>
</dbReference>
<evidence type="ECO:0000313" key="2">
    <source>
        <dbReference type="Proteomes" id="UP001501094"/>
    </source>
</evidence>
<gene>
    <name evidence="1" type="ORF">GCM10009751_17720</name>
</gene>